<protein>
    <recommendedName>
        <fullName evidence="4 12">Phosphoribosylamine--glycine ligase</fullName>
        <ecNumber evidence="4 12">6.3.4.13</ecNumber>
    </recommendedName>
    <alternativeName>
        <fullName evidence="12">GARS</fullName>
    </alternativeName>
    <alternativeName>
        <fullName evidence="10 12">Glycinamide ribonucleotide synthetase</fullName>
    </alternativeName>
    <alternativeName>
        <fullName evidence="11 12">Phosphoribosylglycinamide synthetase</fullName>
    </alternativeName>
</protein>
<dbReference type="InterPro" id="IPR020560">
    <property type="entry name" value="PRibGlycinamide_synth_C-dom"/>
</dbReference>
<dbReference type="Gene3D" id="3.90.600.10">
    <property type="entry name" value="Phosphoribosylglycinamide synthetase, C-terminal domain"/>
    <property type="match status" value="1"/>
</dbReference>
<evidence type="ECO:0000256" key="9">
    <source>
        <dbReference type="ARBA" id="ARBA00038345"/>
    </source>
</evidence>
<comment type="caution">
    <text evidence="15">The sequence shown here is derived from an EMBL/GenBank/DDBJ whole genome shotgun (WGS) entry which is preliminary data.</text>
</comment>
<evidence type="ECO:0000256" key="2">
    <source>
        <dbReference type="ARBA" id="ARBA00001946"/>
    </source>
</evidence>
<dbReference type="EC" id="6.3.4.13" evidence="4 12"/>
<evidence type="ECO:0000313" key="16">
    <source>
        <dbReference type="Proteomes" id="UP000619534"/>
    </source>
</evidence>
<feature type="domain" description="ATP-grasp" evidence="14">
    <location>
        <begin position="107"/>
        <end position="313"/>
    </location>
</feature>
<dbReference type="InterPro" id="IPR013815">
    <property type="entry name" value="ATP_grasp_subdomain_1"/>
</dbReference>
<keyword evidence="16" id="KW-1185">Reference proteome</keyword>
<sequence length="426" mass="45622">MNVLVIGRGGREHSLIQKIHESPQVEKVFAAPGNGGMEALAERVALNETDSEALVQFAKDNDVGLTIVGPENPLTAGIVDVFQNAGLAVFGPNQAAAQIEGSKHFAKALMEKYDIPTAAYRVFTDPDTAKAYVKGQGAPIVIKADGLAAGKGVVVAETVEEAEQAVEAMLIDHKYGEASKEIVIEEFLQGEEFSLMAFVNGEEVYPMLPSQDHKRAFDGDHGPNTGGMGAYAPVPFLSGQYIDTAVSAILKPAAKAMAAEGTPFTGILYAGLIQTQDGPKVIEFNARFGDPEVQVVLPLLRNDLIQVISDVLEGRDPQLQWKQGYCGGVVVASEGYPGSYEKGKLLPGLKMEEDVTIVHAGTQKQGDSFVSDGGRVLLVHAVADTLDEAMNTVYQNLEVFQDSSDFFYRTDIAGQVLRSALVHKNK</sequence>
<dbReference type="SMART" id="SM01209">
    <property type="entry name" value="GARS_A"/>
    <property type="match status" value="1"/>
</dbReference>
<dbReference type="PROSITE" id="PS50975">
    <property type="entry name" value="ATP_GRASP"/>
    <property type="match status" value="1"/>
</dbReference>
<dbReference type="Gene3D" id="3.40.50.20">
    <property type="match status" value="1"/>
</dbReference>
<evidence type="ECO:0000256" key="6">
    <source>
        <dbReference type="ARBA" id="ARBA00022741"/>
    </source>
</evidence>
<evidence type="ECO:0000259" key="14">
    <source>
        <dbReference type="PROSITE" id="PS50975"/>
    </source>
</evidence>
<dbReference type="Pfam" id="PF02844">
    <property type="entry name" value="GARS_N"/>
    <property type="match status" value="1"/>
</dbReference>
<keyword evidence="6 13" id="KW-0547">Nucleotide-binding</keyword>
<evidence type="ECO:0000256" key="4">
    <source>
        <dbReference type="ARBA" id="ARBA00013255"/>
    </source>
</evidence>
<dbReference type="InterPro" id="IPR020561">
    <property type="entry name" value="PRibGlycinamid_synth_ATP-grasp"/>
</dbReference>
<dbReference type="SUPFAM" id="SSF52440">
    <property type="entry name" value="PreATP-grasp domain"/>
    <property type="match status" value="1"/>
</dbReference>
<keyword evidence="7 12" id="KW-0658">Purine biosynthesis</keyword>
<dbReference type="InterPro" id="IPR016185">
    <property type="entry name" value="PreATP-grasp_dom_sf"/>
</dbReference>
<keyword evidence="5 12" id="KW-0436">Ligase</keyword>
<dbReference type="InterPro" id="IPR011054">
    <property type="entry name" value="Rudment_hybrid_motif"/>
</dbReference>
<dbReference type="SMART" id="SM01210">
    <property type="entry name" value="GARS_C"/>
    <property type="match status" value="1"/>
</dbReference>
<dbReference type="EMBL" id="BMCJ01000006">
    <property type="protein sequence ID" value="GGC98361.1"/>
    <property type="molecule type" value="Genomic_DNA"/>
</dbReference>
<dbReference type="InterPro" id="IPR020559">
    <property type="entry name" value="PRibGlycinamide_synth_CS"/>
</dbReference>
<comment type="cofactor">
    <cofactor evidence="2">
        <name>Mg(2+)</name>
        <dbReference type="ChEBI" id="CHEBI:18420"/>
    </cofactor>
</comment>
<dbReference type="PANTHER" id="PTHR43472">
    <property type="entry name" value="PHOSPHORIBOSYLAMINE--GLYCINE LIGASE"/>
    <property type="match status" value="1"/>
</dbReference>
<comment type="cofactor">
    <cofactor evidence="1">
        <name>Mn(2+)</name>
        <dbReference type="ChEBI" id="CHEBI:29035"/>
    </cofactor>
</comment>
<dbReference type="Pfam" id="PF02843">
    <property type="entry name" value="GARS_C"/>
    <property type="match status" value="1"/>
</dbReference>
<name>A0ABQ1PJV5_9BACI</name>
<dbReference type="InterPro" id="IPR000115">
    <property type="entry name" value="PRibGlycinamide_synth"/>
</dbReference>
<dbReference type="PANTHER" id="PTHR43472:SF1">
    <property type="entry name" value="PHOSPHORIBOSYLAMINE--GLYCINE LIGASE, CHLOROPLASTIC"/>
    <property type="match status" value="1"/>
</dbReference>
<organism evidence="15 16">
    <name type="scientific">Thalassobacillus devorans</name>
    <dbReference type="NCBI Taxonomy" id="279813"/>
    <lineage>
        <taxon>Bacteria</taxon>
        <taxon>Bacillati</taxon>
        <taxon>Bacillota</taxon>
        <taxon>Bacilli</taxon>
        <taxon>Bacillales</taxon>
        <taxon>Bacillaceae</taxon>
        <taxon>Thalassobacillus</taxon>
    </lineage>
</organism>
<evidence type="ECO:0000313" key="15">
    <source>
        <dbReference type="EMBL" id="GGC98361.1"/>
    </source>
</evidence>
<proteinExistence type="inferred from homology"/>
<dbReference type="InterPro" id="IPR037123">
    <property type="entry name" value="PRibGlycinamide_synth_C_sf"/>
</dbReference>
<dbReference type="Gene3D" id="3.30.1490.20">
    <property type="entry name" value="ATP-grasp fold, A domain"/>
    <property type="match status" value="1"/>
</dbReference>
<evidence type="ECO:0000256" key="7">
    <source>
        <dbReference type="ARBA" id="ARBA00022755"/>
    </source>
</evidence>
<dbReference type="Pfam" id="PF01071">
    <property type="entry name" value="GARS_A"/>
    <property type="match status" value="1"/>
</dbReference>
<dbReference type="PROSITE" id="PS00184">
    <property type="entry name" value="GARS"/>
    <property type="match status" value="1"/>
</dbReference>
<dbReference type="SUPFAM" id="SSF56059">
    <property type="entry name" value="Glutathione synthetase ATP-binding domain-like"/>
    <property type="match status" value="1"/>
</dbReference>
<dbReference type="NCBIfam" id="TIGR00877">
    <property type="entry name" value="purD"/>
    <property type="match status" value="1"/>
</dbReference>
<comment type="similarity">
    <text evidence="9 12">Belongs to the GARS family.</text>
</comment>
<dbReference type="GO" id="GO:0016874">
    <property type="term" value="F:ligase activity"/>
    <property type="evidence" value="ECO:0007669"/>
    <property type="project" value="UniProtKB-KW"/>
</dbReference>
<dbReference type="Proteomes" id="UP000619534">
    <property type="component" value="Unassembled WGS sequence"/>
</dbReference>
<comment type="catalytic activity">
    <reaction evidence="12">
        <text>5-phospho-beta-D-ribosylamine + glycine + ATP = N(1)-(5-phospho-beta-D-ribosyl)glycinamide + ADP + phosphate + H(+)</text>
        <dbReference type="Rhea" id="RHEA:17453"/>
        <dbReference type="ChEBI" id="CHEBI:15378"/>
        <dbReference type="ChEBI" id="CHEBI:30616"/>
        <dbReference type="ChEBI" id="CHEBI:43474"/>
        <dbReference type="ChEBI" id="CHEBI:57305"/>
        <dbReference type="ChEBI" id="CHEBI:58681"/>
        <dbReference type="ChEBI" id="CHEBI:143788"/>
        <dbReference type="ChEBI" id="CHEBI:456216"/>
        <dbReference type="EC" id="6.3.4.13"/>
    </reaction>
</comment>
<evidence type="ECO:0000256" key="11">
    <source>
        <dbReference type="ARBA" id="ARBA00042864"/>
    </source>
</evidence>
<evidence type="ECO:0000256" key="13">
    <source>
        <dbReference type="PROSITE-ProRule" id="PRU00409"/>
    </source>
</evidence>
<evidence type="ECO:0000256" key="5">
    <source>
        <dbReference type="ARBA" id="ARBA00022598"/>
    </source>
</evidence>
<gene>
    <name evidence="12 15" type="primary">purD</name>
    <name evidence="15" type="ORF">GCM10007216_31430</name>
</gene>
<keyword evidence="8 13" id="KW-0067">ATP-binding</keyword>
<comment type="pathway">
    <text evidence="3 12">Purine metabolism; IMP biosynthesis via de novo pathway; N(1)-(5-phospho-D-ribosyl)glycinamide from 5-phospho-alpha-D-ribose 1-diphosphate: step 2/2.</text>
</comment>
<accession>A0ABQ1PJV5</accession>
<evidence type="ECO:0000256" key="12">
    <source>
        <dbReference type="HAMAP-Rule" id="MF_00138"/>
    </source>
</evidence>
<dbReference type="SUPFAM" id="SSF51246">
    <property type="entry name" value="Rudiment single hybrid motif"/>
    <property type="match status" value="1"/>
</dbReference>
<evidence type="ECO:0000256" key="10">
    <source>
        <dbReference type="ARBA" id="ARBA00042242"/>
    </source>
</evidence>
<evidence type="ECO:0000256" key="1">
    <source>
        <dbReference type="ARBA" id="ARBA00001936"/>
    </source>
</evidence>
<dbReference type="InterPro" id="IPR011761">
    <property type="entry name" value="ATP-grasp"/>
</dbReference>
<dbReference type="RefSeq" id="WP_062440159.1">
    <property type="nucleotide sequence ID" value="NZ_BMCJ01000006.1"/>
</dbReference>
<dbReference type="InterPro" id="IPR020562">
    <property type="entry name" value="PRibGlycinamide_synth_N"/>
</dbReference>
<evidence type="ECO:0000256" key="3">
    <source>
        <dbReference type="ARBA" id="ARBA00005174"/>
    </source>
</evidence>
<dbReference type="Gene3D" id="3.30.470.20">
    <property type="entry name" value="ATP-grasp fold, B domain"/>
    <property type="match status" value="1"/>
</dbReference>
<dbReference type="HAMAP" id="MF_00138">
    <property type="entry name" value="GARS"/>
    <property type="match status" value="1"/>
</dbReference>
<reference evidence="16" key="1">
    <citation type="journal article" date="2019" name="Int. J. Syst. Evol. Microbiol.">
        <title>The Global Catalogue of Microorganisms (GCM) 10K type strain sequencing project: providing services to taxonomists for standard genome sequencing and annotation.</title>
        <authorList>
            <consortium name="The Broad Institute Genomics Platform"/>
            <consortium name="The Broad Institute Genome Sequencing Center for Infectious Disease"/>
            <person name="Wu L."/>
            <person name="Ma J."/>
        </authorList>
    </citation>
    <scope>NUCLEOTIDE SEQUENCE [LARGE SCALE GENOMIC DNA]</scope>
    <source>
        <strain evidence="16">CCM 7282</strain>
    </source>
</reference>
<evidence type="ECO:0000256" key="8">
    <source>
        <dbReference type="ARBA" id="ARBA00022840"/>
    </source>
</evidence>